<evidence type="ECO:0000313" key="7">
    <source>
        <dbReference type="EMBL" id="KAJ3449537.1"/>
    </source>
</evidence>
<feature type="transmembrane region" description="Helical" evidence="6">
    <location>
        <begin position="116"/>
        <end position="137"/>
    </location>
</feature>
<evidence type="ECO:0000256" key="4">
    <source>
        <dbReference type="ARBA" id="ARBA00022989"/>
    </source>
</evidence>
<keyword evidence="5 6" id="KW-0472">Membrane</keyword>
<evidence type="ECO:0000256" key="6">
    <source>
        <dbReference type="SAM" id="Phobius"/>
    </source>
</evidence>
<evidence type="ECO:0000256" key="3">
    <source>
        <dbReference type="ARBA" id="ARBA00022692"/>
    </source>
</evidence>
<comment type="subcellular location">
    <subcellularLocation>
        <location evidence="1">Membrane</location>
        <topology evidence="1">Multi-pass membrane protein</topology>
    </subcellularLocation>
</comment>
<feature type="transmembrane region" description="Helical" evidence="6">
    <location>
        <begin position="86"/>
        <end position="104"/>
    </location>
</feature>
<keyword evidence="3 6" id="KW-0812">Transmembrane</keyword>
<dbReference type="Proteomes" id="UP001146793">
    <property type="component" value="Unassembled WGS sequence"/>
</dbReference>
<feature type="transmembrane region" description="Helical" evidence="6">
    <location>
        <begin position="173"/>
        <end position="191"/>
    </location>
</feature>
<feature type="transmembrane region" description="Helical" evidence="6">
    <location>
        <begin position="149"/>
        <end position="167"/>
    </location>
</feature>
<evidence type="ECO:0000256" key="5">
    <source>
        <dbReference type="ARBA" id="ARBA00023136"/>
    </source>
</evidence>
<proteinExistence type="inferred from homology"/>
<dbReference type="EMBL" id="JANTQA010000012">
    <property type="protein sequence ID" value="KAJ3449537.1"/>
    <property type="molecule type" value="Genomic_DNA"/>
</dbReference>
<organism evidence="7 8">
    <name type="scientific">Anaeramoeba flamelloides</name>
    <dbReference type="NCBI Taxonomy" id="1746091"/>
    <lineage>
        <taxon>Eukaryota</taxon>
        <taxon>Metamonada</taxon>
        <taxon>Anaeramoebidae</taxon>
        <taxon>Anaeramoeba</taxon>
    </lineage>
</organism>
<dbReference type="PANTHER" id="PTHR30178:SF3">
    <property type="entry name" value="SUCCINATE-ACETATE_PROTON SYMPORTER SATP"/>
    <property type="match status" value="1"/>
</dbReference>
<gene>
    <name evidence="7" type="ORF">M0812_05690</name>
</gene>
<comment type="caution">
    <text evidence="7">The sequence shown here is derived from an EMBL/GenBank/DDBJ whole genome shotgun (WGS) entry which is preliminary data.</text>
</comment>
<accession>A0AAV8A9X3</accession>
<dbReference type="GO" id="GO:0016020">
    <property type="term" value="C:membrane"/>
    <property type="evidence" value="ECO:0007669"/>
    <property type="project" value="UniProtKB-SubCell"/>
</dbReference>
<dbReference type="PANTHER" id="PTHR30178">
    <property type="entry name" value="INNER MEMBRANE PROTEIN YAAH"/>
    <property type="match status" value="1"/>
</dbReference>
<feature type="transmembrane region" description="Helical" evidence="6">
    <location>
        <begin position="203"/>
        <end position="226"/>
    </location>
</feature>
<comment type="similarity">
    <text evidence="2">Belongs to the acetate uptake transporter (AceTr) (TC 2.A.96) family.</text>
</comment>
<feature type="transmembrane region" description="Helical" evidence="6">
    <location>
        <begin position="60"/>
        <end position="79"/>
    </location>
</feature>
<evidence type="ECO:0000256" key="2">
    <source>
        <dbReference type="ARBA" id="ARBA00005587"/>
    </source>
</evidence>
<dbReference type="AlphaFoldDB" id="A0AAV8A9X3"/>
<reference evidence="7" key="1">
    <citation type="submission" date="2022-08" db="EMBL/GenBank/DDBJ databases">
        <title>Novel sulphate-reducing endosymbionts in the free-living metamonad Anaeramoeba.</title>
        <authorList>
            <person name="Jerlstrom-Hultqvist J."/>
            <person name="Cepicka I."/>
            <person name="Gallot-Lavallee L."/>
            <person name="Salas-Leiva D."/>
            <person name="Curtis B.A."/>
            <person name="Zahonova K."/>
            <person name="Pipaliya S."/>
            <person name="Dacks J."/>
            <person name="Roger A.J."/>
        </authorList>
    </citation>
    <scope>NUCLEOTIDE SEQUENCE</scope>
    <source>
        <strain evidence="7">Busselton2</strain>
    </source>
</reference>
<sequence>MTSAEEDRLINEAVEMEMRDLNDFDLHTSLVIPKKEVSFPQNLTVKITKTPIIVADPSSIGYMSLAIVTLMLSFSSFGATSKFTMLQAPWVISLSGLIMVLSGIVETFRRKIFGSIVFLMYGFFWLAYGSVFLLEYFGLEEDLKLGSQHVGVAIFGYMIFNLSVILASLSINFISFVIFVFMELLLLLLCFEHLESASSIPTGFFYLIISFLSFYYSFALVINSLAGGQLIPLGNPIFNWNKLIVKNQD</sequence>
<dbReference type="InterPro" id="IPR000791">
    <property type="entry name" value="Gpr1/Fun34/SatP-like"/>
</dbReference>
<protein>
    <submittedName>
        <fullName evidence="7">Inner membrane protein yaah</fullName>
    </submittedName>
</protein>
<keyword evidence="4 6" id="KW-1133">Transmembrane helix</keyword>
<dbReference type="NCBIfam" id="NF038013">
    <property type="entry name" value="AceTr_1"/>
    <property type="match status" value="1"/>
</dbReference>
<dbReference type="Pfam" id="PF01184">
    <property type="entry name" value="Gpr1_Fun34_YaaH"/>
    <property type="match status" value="1"/>
</dbReference>
<evidence type="ECO:0000256" key="1">
    <source>
        <dbReference type="ARBA" id="ARBA00004141"/>
    </source>
</evidence>
<dbReference type="InterPro" id="IPR047623">
    <property type="entry name" value="SatP"/>
</dbReference>
<name>A0AAV8A9X3_9EUKA</name>
<evidence type="ECO:0000313" key="8">
    <source>
        <dbReference type="Proteomes" id="UP001146793"/>
    </source>
</evidence>